<dbReference type="EMBL" id="FSRG01000004">
    <property type="protein sequence ID" value="SIN96214.1"/>
    <property type="molecule type" value="Genomic_DNA"/>
</dbReference>
<dbReference type="Pfam" id="PF05932">
    <property type="entry name" value="CesT"/>
    <property type="match status" value="1"/>
</dbReference>
<dbReference type="Proteomes" id="UP000184694">
    <property type="component" value="Unassembled WGS sequence"/>
</dbReference>
<organism evidence="1 2">
    <name type="scientific">Halodesulfovibrio marinisediminis DSM 17456</name>
    <dbReference type="NCBI Taxonomy" id="1121457"/>
    <lineage>
        <taxon>Bacteria</taxon>
        <taxon>Pseudomonadati</taxon>
        <taxon>Thermodesulfobacteriota</taxon>
        <taxon>Desulfovibrionia</taxon>
        <taxon>Desulfovibrionales</taxon>
        <taxon>Desulfovibrionaceae</taxon>
        <taxon>Halodesulfovibrio</taxon>
    </lineage>
</organism>
<evidence type="ECO:0000313" key="2">
    <source>
        <dbReference type="Proteomes" id="UP000184694"/>
    </source>
</evidence>
<name>A0A1N6FLV3_9BACT</name>
<sequence length="148" mass="16405">MHHMDHLAQLSTALNTPELVWEPDGTCMLSLDNNAIQLEKITDTRTLFRGIVGQLPPSTSAELLENILTANLTLQAASGIVFAFEPESRSLILQGELESDPTQLDCITFCEVFIEAIEFNQNVLEKYSDTITDTAIDTITAPQHFLKV</sequence>
<dbReference type="CDD" id="cd16364">
    <property type="entry name" value="T3SC_I-like"/>
    <property type="match status" value="1"/>
</dbReference>
<dbReference type="AlphaFoldDB" id="A0A1N6FLV3"/>
<proteinExistence type="predicted"/>
<gene>
    <name evidence="1" type="ORF">SAMN02745161_1383</name>
</gene>
<dbReference type="SUPFAM" id="SSF69635">
    <property type="entry name" value="Type III secretory system chaperone-like"/>
    <property type="match status" value="1"/>
</dbReference>
<dbReference type="RefSeq" id="WP_074216201.1">
    <property type="nucleotide sequence ID" value="NZ_FSRG01000004.1"/>
</dbReference>
<dbReference type="InterPro" id="IPR010261">
    <property type="entry name" value="Tir_chaperone"/>
</dbReference>
<keyword evidence="2" id="KW-1185">Reference proteome</keyword>
<reference evidence="2" key="1">
    <citation type="submission" date="2016-11" db="EMBL/GenBank/DDBJ databases">
        <authorList>
            <person name="Varghese N."/>
            <person name="Submissions S."/>
        </authorList>
    </citation>
    <scope>NUCLEOTIDE SEQUENCE [LARGE SCALE GENOMIC DNA]</scope>
    <source>
        <strain evidence="2">DSM 17456</strain>
    </source>
</reference>
<dbReference type="Gene3D" id="3.30.1460.10">
    <property type="match status" value="1"/>
</dbReference>
<accession>A0A1N6FLV3</accession>
<protein>
    <submittedName>
        <fullName evidence="1">Tir chaperone protein (CesT) family protein</fullName>
    </submittedName>
</protein>
<evidence type="ECO:0000313" key="1">
    <source>
        <dbReference type="EMBL" id="SIN96214.1"/>
    </source>
</evidence>
<dbReference type="GO" id="GO:0030254">
    <property type="term" value="P:protein secretion by the type III secretion system"/>
    <property type="evidence" value="ECO:0007669"/>
    <property type="project" value="InterPro"/>
</dbReference>